<sequence length="562" mass="64625">MTVTLEDIAMITGLPIEGMTLTGKVRSDGWRQRVAALVGVEAEPWTHETRKDPRPSGVLFSWIQKHFRKCPKDASPDVVERYMAYLWKLLTLVVFPYGTGDTTLWMFLDPLRDWDVKWSWGSAALSLLYHQLDGACMRSKPTSTLGGFVWALQVWMWERIPVGRNLGLPPEEPWKYPFDGDEERYPTIAHTWDNVQWSSIAAMGRYKTYISKLDMLTYEQVNWRPYMVLRQFLLSNMCLFDQHLWRVWCPMICFFAVEWHLPHRVSKQFGVQQCSPPDHVETSVVLHKTNRQNNKSVINWEEHHIMWVDMWNAQRNARVETDQTPDTDEAAYLRHLEWIRKEYRVIHKGAWTCSDCLDLVPSEAADGAFNNSNRKTVGAHLDYGPLHDRVGTKLWRCINDSNVVLGRAPGPKTDGLVRSTLQKVANRCRTLAALLSCHGVSSTNVRACAQYRMDVHYSARPSSSRPHASSARPSSSRPRASSSRAHIEEVEEEEEIDNEAADPYFMEFGASQMEDAPQPTQPTQSTEETRQASSRNTRRPGWQNTPEGYVTKGKMRAKRGRK</sequence>
<evidence type="ECO:0000256" key="1">
    <source>
        <dbReference type="SAM" id="MobiDB-lite"/>
    </source>
</evidence>
<proteinExistence type="predicted"/>
<dbReference type="Gramene" id="HORVU.MOREX.r3.5HG0462880.1">
    <property type="protein sequence ID" value="HORVU.MOREX.r3.5HG0462880.1"/>
    <property type="gene ID" value="HORVU.MOREX.r3.5HG0462880"/>
</dbReference>
<reference evidence="3" key="3">
    <citation type="submission" date="2022-01" db="UniProtKB">
        <authorList>
            <consortium name="EnsemblPlants"/>
        </authorList>
    </citation>
    <scope>IDENTIFICATION</scope>
    <source>
        <strain evidence="3">subsp. vulgare</strain>
    </source>
</reference>
<keyword evidence="4" id="KW-1185">Reference proteome</keyword>
<dbReference type="EnsemblPlants" id="HORVU.MOREX.r3.5HG0462880.1">
    <property type="protein sequence ID" value="HORVU.MOREX.r3.5HG0462880.1"/>
    <property type="gene ID" value="HORVU.MOREX.r3.5HG0462880"/>
</dbReference>
<evidence type="ECO:0000313" key="4">
    <source>
        <dbReference type="Proteomes" id="UP000011116"/>
    </source>
</evidence>
<accession>A0A8I6XWM2</accession>
<dbReference type="Pfam" id="PF10536">
    <property type="entry name" value="PMD"/>
    <property type="match status" value="1"/>
</dbReference>
<feature type="domain" description="Aminotransferase-like plant mobile" evidence="2">
    <location>
        <begin position="1"/>
        <end position="322"/>
    </location>
</feature>
<dbReference type="PANTHER" id="PTHR46033:SF8">
    <property type="entry name" value="PROTEIN MAINTENANCE OF MERISTEMS-LIKE"/>
    <property type="match status" value="1"/>
</dbReference>
<evidence type="ECO:0000313" key="3">
    <source>
        <dbReference type="EnsemblPlants" id="HORVU.MOREX.r3.5HG0462880.1"/>
    </source>
</evidence>
<dbReference type="InterPro" id="IPR019557">
    <property type="entry name" value="AminoTfrase-like_pln_mobile"/>
</dbReference>
<feature type="region of interest" description="Disordered" evidence="1">
    <location>
        <begin position="458"/>
        <end position="562"/>
    </location>
</feature>
<dbReference type="PANTHER" id="PTHR46033">
    <property type="entry name" value="PROTEIN MAIN-LIKE 2"/>
    <property type="match status" value="1"/>
</dbReference>
<evidence type="ECO:0000259" key="2">
    <source>
        <dbReference type="Pfam" id="PF10536"/>
    </source>
</evidence>
<name>A0A8I6XWM2_HORVV</name>
<feature type="compositionally biased region" description="Basic residues" evidence="1">
    <location>
        <begin position="553"/>
        <end position="562"/>
    </location>
</feature>
<dbReference type="Proteomes" id="UP000011116">
    <property type="component" value="Chromosome 5H"/>
</dbReference>
<dbReference type="AlphaFoldDB" id="A0A8I6XWM2"/>
<feature type="compositionally biased region" description="Low complexity" evidence="1">
    <location>
        <begin position="458"/>
        <end position="484"/>
    </location>
</feature>
<dbReference type="InterPro" id="IPR044824">
    <property type="entry name" value="MAIN-like"/>
</dbReference>
<organism evidence="3 4">
    <name type="scientific">Hordeum vulgare subsp. vulgare</name>
    <name type="common">Domesticated barley</name>
    <dbReference type="NCBI Taxonomy" id="112509"/>
    <lineage>
        <taxon>Eukaryota</taxon>
        <taxon>Viridiplantae</taxon>
        <taxon>Streptophyta</taxon>
        <taxon>Embryophyta</taxon>
        <taxon>Tracheophyta</taxon>
        <taxon>Spermatophyta</taxon>
        <taxon>Magnoliopsida</taxon>
        <taxon>Liliopsida</taxon>
        <taxon>Poales</taxon>
        <taxon>Poaceae</taxon>
        <taxon>BOP clade</taxon>
        <taxon>Pooideae</taxon>
        <taxon>Triticodae</taxon>
        <taxon>Triticeae</taxon>
        <taxon>Hordeinae</taxon>
        <taxon>Hordeum</taxon>
    </lineage>
</organism>
<feature type="compositionally biased region" description="Acidic residues" evidence="1">
    <location>
        <begin position="489"/>
        <end position="500"/>
    </location>
</feature>
<feature type="compositionally biased region" description="Low complexity" evidence="1">
    <location>
        <begin position="517"/>
        <end position="526"/>
    </location>
</feature>
<reference evidence="4" key="1">
    <citation type="journal article" date="2012" name="Nature">
        <title>A physical, genetic and functional sequence assembly of the barley genome.</title>
        <authorList>
            <consortium name="The International Barley Genome Sequencing Consortium"/>
            <person name="Mayer K.F."/>
            <person name="Waugh R."/>
            <person name="Brown J.W."/>
            <person name="Schulman A."/>
            <person name="Langridge P."/>
            <person name="Platzer M."/>
            <person name="Fincher G.B."/>
            <person name="Muehlbauer G.J."/>
            <person name="Sato K."/>
            <person name="Close T.J."/>
            <person name="Wise R.P."/>
            <person name="Stein N."/>
        </authorList>
    </citation>
    <scope>NUCLEOTIDE SEQUENCE [LARGE SCALE GENOMIC DNA]</scope>
    <source>
        <strain evidence="4">cv. Morex</strain>
    </source>
</reference>
<protein>
    <recommendedName>
        <fullName evidence="2">Aminotransferase-like plant mobile domain-containing protein</fullName>
    </recommendedName>
</protein>
<dbReference type="GO" id="GO:0010073">
    <property type="term" value="P:meristem maintenance"/>
    <property type="evidence" value="ECO:0007669"/>
    <property type="project" value="InterPro"/>
</dbReference>
<reference evidence="3" key="2">
    <citation type="submission" date="2020-10" db="EMBL/GenBank/DDBJ databases">
        <authorList>
            <person name="Scholz U."/>
            <person name="Mascher M."/>
            <person name="Fiebig A."/>
        </authorList>
    </citation>
    <scope>NUCLEOTIDE SEQUENCE [LARGE SCALE GENOMIC DNA]</scope>
    <source>
        <strain evidence="3">cv. Morex</strain>
    </source>
</reference>